<protein>
    <recommendedName>
        <fullName evidence="2">Fido domain-containing protein</fullName>
    </recommendedName>
</protein>
<dbReference type="InterPro" id="IPR003812">
    <property type="entry name" value="Fido"/>
</dbReference>
<dbReference type="PANTHER" id="PTHR13504:SF38">
    <property type="entry name" value="FIDO DOMAIN-CONTAINING PROTEIN"/>
    <property type="match status" value="1"/>
</dbReference>
<keyword evidence="4" id="KW-1185">Reference proteome</keyword>
<evidence type="ECO:0000313" key="4">
    <source>
        <dbReference type="Proteomes" id="UP001595075"/>
    </source>
</evidence>
<dbReference type="Pfam" id="PF02661">
    <property type="entry name" value="Fic"/>
    <property type="match status" value="1"/>
</dbReference>
<organism evidence="3 4">
    <name type="scientific">Oculimacula yallundae</name>
    <dbReference type="NCBI Taxonomy" id="86028"/>
    <lineage>
        <taxon>Eukaryota</taxon>
        <taxon>Fungi</taxon>
        <taxon>Dikarya</taxon>
        <taxon>Ascomycota</taxon>
        <taxon>Pezizomycotina</taxon>
        <taxon>Leotiomycetes</taxon>
        <taxon>Helotiales</taxon>
        <taxon>Ploettnerulaceae</taxon>
        <taxon>Oculimacula</taxon>
    </lineage>
</organism>
<gene>
    <name evidence="3" type="ORF">VTL71DRAFT_2107</name>
</gene>
<comment type="caution">
    <text evidence="3">The sequence shown here is derived from an EMBL/GenBank/DDBJ whole genome shotgun (WGS) entry which is preliminary data.</text>
</comment>
<dbReference type="EMBL" id="JAZHXI010000011">
    <property type="protein sequence ID" value="KAL2066036.1"/>
    <property type="molecule type" value="Genomic_DNA"/>
</dbReference>
<dbReference type="SUPFAM" id="SSF140931">
    <property type="entry name" value="Fic-like"/>
    <property type="match status" value="1"/>
</dbReference>
<dbReference type="Gene3D" id="1.10.3290.10">
    <property type="entry name" value="Fido-like domain"/>
    <property type="match status" value="1"/>
</dbReference>
<dbReference type="InterPro" id="IPR040198">
    <property type="entry name" value="Fido_containing"/>
</dbReference>
<dbReference type="PROSITE" id="PS51459">
    <property type="entry name" value="FIDO"/>
    <property type="match status" value="1"/>
</dbReference>
<name>A0ABR4C985_9HELO</name>
<feature type="compositionally biased region" description="Low complexity" evidence="1">
    <location>
        <begin position="8"/>
        <end position="20"/>
    </location>
</feature>
<proteinExistence type="predicted"/>
<evidence type="ECO:0000259" key="2">
    <source>
        <dbReference type="PROSITE" id="PS51459"/>
    </source>
</evidence>
<evidence type="ECO:0000256" key="1">
    <source>
        <dbReference type="SAM" id="MobiDB-lite"/>
    </source>
</evidence>
<dbReference type="Proteomes" id="UP001595075">
    <property type="component" value="Unassembled WGS sequence"/>
</dbReference>
<accession>A0ABR4C985</accession>
<sequence>MSPPRTPPSNSNNQPSVQPVGFSWMSPRPGNQRSNWSSSQQQQQQQEQPSPTRHGRSGLENPFPDLQISPSRSSTQSSQFKSFRATIRNSRFPNWTSISKATGPPQQVNFTIKMNNGYRQYSTSDPANLANELFRDLSTDILEVRKRMGDSKMSELMSDEITSAMMSLVFSSNLIERAGLGLDATVKICEKIFRGEEVDAKDCDERSSEYAQSLQDLALRNNPATKEHVVRSRREIIQHARALQHIIRKIALEHQPLSEQIIRDTHKILTTGIDAQNGEKSVSSASYGGVYRTVPVMAGETCFVPPAKIGGCMRDFISEYNSDVRKYEEDGLMDPFWLAAKLCDKFVNIHPFLDGNGRMCRLVLNAVLLKYTGIIVSIGEHDGERTEYIGIAKRASNTMEGPGELAVLILKKATQRFKTLKQKMMQK</sequence>
<dbReference type="PANTHER" id="PTHR13504">
    <property type="entry name" value="FIDO DOMAIN-CONTAINING PROTEIN DDB_G0283145"/>
    <property type="match status" value="1"/>
</dbReference>
<reference evidence="3 4" key="1">
    <citation type="journal article" date="2024" name="Commun. Biol.">
        <title>Comparative genomic analysis of thermophilic fungi reveals convergent evolutionary adaptations and gene losses.</title>
        <authorList>
            <person name="Steindorff A.S."/>
            <person name="Aguilar-Pontes M.V."/>
            <person name="Robinson A.J."/>
            <person name="Andreopoulos B."/>
            <person name="LaButti K."/>
            <person name="Kuo A."/>
            <person name="Mondo S."/>
            <person name="Riley R."/>
            <person name="Otillar R."/>
            <person name="Haridas S."/>
            <person name="Lipzen A."/>
            <person name="Grimwood J."/>
            <person name="Schmutz J."/>
            <person name="Clum A."/>
            <person name="Reid I.D."/>
            <person name="Moisan M.C."/>
            <person name="Butler G."/>
            <person name="Nguyen T.T.M."/>
            <person name="Dewar K."/>
            <person name="Conant G."/>
            <person name="Drula E."/>
            <person name="Henrissat B."/>
            <person name="Hansel C."/>
            <person name="Singer S."/>
            <person name="Hutchinson M.I."/>
            <person name="de Vries R.P."/>
            <person name="Natvig D.O."/>
            <person name="Powell A.J."/>
            <person name="Tsang A."/>
            <person name="Grigoriev I.V."/>
        </authorList>
    </citation>
    <scope>NUCLEOTIDE SEQUENCE [LARGE SCALE GENOMIC DNA]</scope>
    <source>
        <strain evidence="3 4">CBS 494.80</strain>
    </source>
</reference>
<feature type="region of interest" description="Disordered" evidence="1">
    <location>
        <begin position="1"/>
        <end position="82"/>
    </location>
</feature>
<dbReference type="InterPro" id="IPR036597">
    <property type="entry name" value="Fido-like_dom_sf"/>
</dbReference>
<evidence type="ECO:0000313" key="3">
    <source>
        <dbReference type="EMBL" id="KAL2066036.1"/>
    </source>
</evidence>
<feature type="domain" description="Fido" evidence="2">
    <location>
        <begin position="257"/>
        <end position="411"/>
    </location>
</feature>
<feature type="compositionally biased region" description="Low complexity" evidence="1">
    <location>
        <begin position="32"/>
        <end position="50"/>
    </location>
</feature>
<feature type="compositionally biased region" description="Low complexity" evidence="1">
    <location>
        <begin position="67"/>
        <end position="82"/>
    </location>
</feature>